<evidence type="ECO:0000313" key="2">
    <source>
        <dbReference type="Proteomes" id="UP000281406"/>
    </source>
</evidence>
<evidence type="ECO:0000313" key="1">
    <source>
        <dbReference type="EMBL" id="ROI16242.1"/>
    </source>
</evidence>
<sequence>MLARGRPVSWARLSQPFLKQSEGFGLDAESPRDALWHFPHAEDNRAEGNASQERQGLFKAFHHRPFSSQLEEEAVRLEVRSLGGN</sequence>
<accession>A0A3N0XFS5</accession>
<comment type="caution">
    <text evidence="1">The sequence shown here is derived from an EMBL/GenBank/DDBJ whole genome shotgun (WGS) entry which is preliminary data.</text>
</comment>
<dbReference type="Proteomes" id="UP000281406">
    <property type="component" value="Unassembled WGS sequence"/>
</dbReference>
<protein>
    <submittedName>
        <fullName evidence="1">Uncharacterized protein</fullName>
    </submittedName>
</protein>
<dbReference type="EMBL" id="RJVU01075544">
    <property type="protein sequence ID" value="ROI16242.1"/>
    <property type="molecule type" value="Genomic_DNA"/>
</dbReference>
<keyword evidence="2" id="KW-1185">Reference proteome</keyword>
<dbReference type="AlphaFoldDB" id="A0A3N0XFS5"/>
<reference evidence="1 2" key="1">
    <citation type="submission" date="2018-10" db="EMBL/GenBank/DDBJ databases">
        <title>Genome assembly for a Yunnan-Guizhou Plateau 3E fish, Anabarilius grahami (Regan), and its evolutionary and genetic applications.</title>
        <authorList>
            <person name="Jiang W."/>
        </authorList>
    </citation>
    <scope>NUCLEOTIDE SEQUENCE [LARGE SCALE GENOMIC DNA]</scope>
    <source>
        <strain evidence="1">AG-KIZ</strain>
        <tissue evidence="1">Muscle</tissue>
    </source>
</reference>
<name>A0A3N0XFS5_ANAGA</name>
<organism evidence="1 2">
    <name type="scientific">Anabarilius grahami</name>
    <name type="common">Kanglang fish</name>
    <name type="synonym">Barilius grahami</name>
    <dbReference type="NCBI Taxonomy" id="495550"/>
    <lineage>
        <taxon>Eukaryota</taxon>
        <taxon>Metazoa</taxon>
        <taxon>Chordata</taxon>
        <taxon>Craniata</taxon>
        <taxon>Vertebrata</taxon>
        <taxon>Euteleostomi</taxon>
        <taxon>Actinopterygii</taxon>
        <taxon>Neopterygii</taxon>
        <taxon>Teleostei</taxon>
        <taxon>Ostariophysi</taxon>
        <taxon>Cypriniformes</taxon>
        <taxon>Xenocyprididae</taxon>
        <taxon>Xenocypridinae</taxon>
        <taxon>Xenocypridinae incertae sedis</taxon>
        <taxon>Anabarilius</taxon>
    </lineage>
</organism>
<gene>
    <name evidence="1" type="ORF">DPX16_12360</name>
</gene>
<proteinExistence type="predicted"/>